<accession>A0ABQ8JFY4</accession>
<feature type="transmembrane region" description="Helical" evidence="1">
    <location>
        <begin position="259"/>
        <end position="281"/>
    </location>
</feature>
<keyword evidence="1" id="KW-1133">Transmembrane helix</keyword>
<evidence type="ECO:0000313" key="3">
    <source>
        <dbReference type="Proteomes" id="UP000887458"/>
    </source>
</evidence>
<feature type="transmembrane region" description="Helical" evidence="1">
    <location>
        <begin position="358"/>
        <end position="377"/>
    </location>
</feature>
<keyword evidence="3" id="KW-1185">Reference proteome</keyword>
<sequence length="475" mass="56728">MDLKIDNKITKQQQQQISGFPTWIERTKWDHLHPLIKLFIPIKSLQYYNDYYRFIRIVHRCNRINGKLLNENLYNRLYRFYQTMVTVQLLKFVHLIILYLSRNYTDNMIKVLQGDLSDLFQMNQFIQLLTAFPMMLGLKNFEQLFIRPFHIGNFILSDLLFSNNHPEQRYFMQPYKIYDYSAINCLKWIGWSCTNSVQIFIPILHIMTMVLFCTEIEYLIENRHYFHLDDLTSLYSIIILLLLILLIIIVTIIGHWLIFFFINTTVLMGCQVIMTIFFIWIRLWQAEHYLRSIMKKSDIYTVQCSLKKFIKFQRQTLMFIFMADKFHSKSFLWIMFITLPINSFAINELVSGSATKSIILLLASHEWIIIFGLHLLVAKINERIYLSNKSMFGLLTRKRRCLVQQQSNSGNGDDSKDHSFRLNLQCNYYLQTMYTENRYGFTYGSICLVSIQSFVMLTIGYVEGTLFIYKLFNNI</sequence>
<keyword evidence="1" id="KW-0472">Membrane</keyword>
<feature type="transmembrane region" description="Helical" evidence="1">
    <location>
        <begin position="232"/>
        <end position="253"/>
    </location>
</feature>
<feature type="transmembrane region" description="Helical" evidence="1">
    <location>
        <begin position="80"/>
        <end position="100"/>
    </location>
</feature>
<evidence type="ECO:0008006" key="4">
    <source>
        <dbReference type="Google" id="ProtNLM"/>
    </source>
</evidence>
<keyword evidence="1" id="KW-0812">Transmembrane</keyword>
<feature type="transmembrane region" description="Helical" evidence="1">
    <location>
        <begin position="199"/>
        <end position="220"/>
    </location>
</feature>
<protein>
    <recommendedName>
        <fullName evidence="4">Odorant receptor</fullName>
    </recommendedName>
</protein>
<name>A0ABQ8JFY4_DERPT</name>
<feature type="transmembrane region" description="Helical" evidence="1">
    <location>
        <begin position="330"/>
        <end position="346"/>
    </location>
</feature>
<evidence type="ECO:0000256" key="1">
    <source>
        <dbReference type="SAM" id="Phobius"/>
    </source>
</evidence>
<dbReference type="EMBL" id="NJHN03000043">
    <property type="protein sequence ID" value="KAH9421337.1"/>
    <property type="molecule type" value="Genomic_DNA"/>
</dbReference>
<evidence type="ECO:0000313" key="2">
    <source>
        <dbReference type="EMBL" id="KAH9421337.1"/>
    </source>
</evidence>
<reference evidence="2 3" key="2">
    <citation type="journal article" date="2022" name="Mol. Biol. Evol.">
        <title>Comparative Genomics Reveals Insights into the Divergent Evolution of Astigmatic Mites and Household Pest Adaptations.</title>
        <authorList>
            <person name="Xiong Q."/>
            <person name="Wan A.T."/>
            <person name="Liu X."/>
            <person name="Fung C.S."/>
            <person name="Xiao X."/>
            <person name="Malainual N."/>
            <person name="Hou J."/>
            <person name="Wang L."/>
            <person name="Wang M."/>
            <person name="Yang K.Y."/>
            <person name="Cui Y."/>
            <person name="Leung E.L."/>
            <person name="Nong W."/>
            <person name="Shin S.K."/>
            <person name="Au S.W."/>
            <person name="Jeong K.Y."/>
            <person name="Chew F.T."/>
            <person name="Hui J.H."/>
            <person name="Leung T.F."/>
            <person name="Tungtrongchitr A."/>
            <person name="Zhong N."/>
            <person name="Liu Z."/>
            <person name="Tsui S.K."/>
        </authorList>
    </citation>
    <scope>NUCLEOTIDE SEQUENCE [LARGE SCALE GENOMIC DNA]</scope>
    <source>
        <strain evidence="2">Derp</strain>
    </source>
</reference>
<gene>
    <name evidence="2" type="ORF">DERP_013787</name>
</gene>
<proteinExistence type="predicted"/>
<comment type="caution">
    <text evidence="2">The sequence shown here is derived from an EMBL/GenBank/DDBJ whole genome shotgun (WGS) entry which is preliminary data.</text>
</comment>
<reference evidence="2 3" key="1">
    <citation type="journal article" date="2018" name="J. Allergy Clin. Immunol.">
        <title>High-quality assembly of Dermatophagoides pteronyssinus genome and transcriptome reveals a wide range of novel allergens.</title>
        <authorList>
            <person name="Liu X.Y."/>
            <person name="Yang K.Y."/>
            <person name="Wang M.Q."/>
            <person name="Kwok J.S."/>
            <person name="Zeng X."/>
            <person name="Yang Z."/>
            <person name="Xiao X.J."/>
            <person name="Lau C.P."/>
            <person name="Li Y."/>
            <person name="Huang Z.M."/>
            <person name="Ba J.G."/>
            <person name="Yim A.K."/>
            <person name="Ouyang C.Y."/>
            <person name="Ngai S.M."/>
            <person name="Chan T.F."/>
            <person name="Leung E.L."/>
            <person name="Liu L."/>
            <person name="Liu Z.G."/>
            <person name="Tsui S.K."/>
        </authorList>
    </citation>
    <scope>NUCLEOTIDE SEQUENCE [LARGE SCALE GENOMIC DNA]</scope>
    <source>
        <strain evidence="2">Derp</strain>
    </source>
</reference>
<organism evidence="2 3">
    <name type="scientific">Dermatophagoides pteronyssinus</name>
    <name type="common">European house dust mite</name>
    <dbReference type="NCBI Taxonomy" id="6956"/>
    <lineage>
        <taxon>Eukaryota</taxon>
        <taxon>Metazoa</taxon>
        <taxon>Ecdysozoa</taxon>
        <taxon>Arthropoda</taxon>
        <taxon>Chelicerata</taxon>
        <taxon>Arachnida</taxon>
        <taxon>Acari</taxon>
        <taxon>Acariformes</taxon>
        <taxon>Sarcoptiformes</taxon>
        <taxon>Astigmata</taxon>
        <taxon>Psoroptidia</taxon>
        <taxon>Analgoidea</taxon>
        <taxon>Pyroglyphidae</taxon>
        <taxon>Dermatophagoidinae</taxon>
        <taxon>Dermatophagoides</taxon>
    </lineage>
</organism>
<feature type="transmembrane region" description="Helical" evidence="1">
    <location>
        <begin position="441"/>
        <end position="462"/>
    </location>
</feature>
<dbReference type="Proteomes" id="UP000887458">
    <property type="component" value="Unassembled WGS sequence"/>
</dbReference>